<evidence type="ECO:0000256" key="1">
    <source>
        <dbReference type="ARBA" id="ARBA00004240"/>
    </source>
</evidence>
<dbReference type="Pfam" id="PF03372">
    <property type="entry name" value="Exo_endo_phos"/>
    <property type="match status" value="1"/>
</dbReference>
<dbReference type="InterPro" id="IPR016202">
    <property type="entry name" value="DNase_I"/>
</dbReference>
<dbReference type="SUPFAM" id="SSF56219">
    <property type="entry name" value="DNase I-like"/>
    <property type="match status" value="1"/>
</dbReference>
<keyword evidence="6" id="KW-0378">Hydrolase</keyword>
<evidence type="ECO:0000313" key="15">
    <source>
        <dbReference type="EMBL" id="KAF1391048.1"/>
    </source>
</evidence>
<dbReference type="InterPro" id="IPR005135">
    <property type="entry name" value="Endo/exonuclease/phosphatase"/>
</dbReference>
<evidence type="ECO:0000256" key="4">
    <source>
        <dbReference type="ARBA" id="ARBA00022729"/>
    </source>
</evidence>
<dbReference type="PANTHER" id="PTHR11371">
    <property type="entry name" value="DEOXYRIBONUCLEASE"/>
    <property type="match status" value="1"/>
</dbReference>
<keyword evidence="5" id="KW-0255">Endonuclease</keyword>
<dbReference type="SMART" id="SM00476">
    <property type="entry name" value="DNaseIc"/>
    <property type="match status" value="1"/>
</dbReference>
<dbReference type="PANTHER" id="PTHR11371:SF28">
    <property type="entry name" value="DEOXYRIBONUCLEASE-1-LIKE 1"/>
    <property type="match status" value="1"/>
</dbReference>
<proteinExistence type="inferred from homology"/>
<organism evidence="15 16">
    <name type="scientific">Perca fluviatilis</name>
    <name type="common">European perch</name>
    <dbReference type="NCBI Taxonomy" id="8168"/>
    <lineage>
        <taxon>Eukaryota</taxon>
        <taxon>Metazoa</taxon>
        <taxon>Chordata</taxon>
        <taxon>Craniata</taxon>
        <taxon>Vertebrata</taxon>
        <taxon>Euteleostomi</taxon>
        <taxon>Actinopterygii</taxon>
        <taxon>Neopterygii</taxon>
        <taxon>Teleostei</taxon>
        <taxon>Neoteleostei</taxon>
        <taxon>Acanthomorphata</taxon>
        <taxon>Eupercaria</taxon>
        <taxon>Perciformes</taxon>
        <taxon>Percoidei</taxon>
        <taxon>Percidae</taxon>
        <taxon>Percinae</taxon>
        <taxon>Perca</taxon>
    </lineage>
</organism>
<evidence type="ECO:0000256" key="7">
    <source>
        <dbReference type="ARBA" id="ARBA00022824"/>
    </source>
</evidence>
<dbReference type="GO" id="GO:0006308">
    <property type="term" value="P:DNA catabolic process"/>
    <property type="evidence" value="ECO:0007669"/>
    <property type="project" value="InterPro"/>
</dbReference>
<evidence type="ECO:0000256" key="3">
    <source>
        <dbReference type="ARBA" id="ARBA00022722"/>
    </source>
</evidence>
<dbReference type="PRINTS" id="PR00130">
    <property type="entry name" value="DNASEI"/>
</dbReference>
<keyword evidence="16" id="KW-1185">Reference proteome</keyword>
<feature type="region of interest" description="Disordered" evidence="13">
    <location>
        <begin position="1"/>
        <end position="24"/>
    </location>
</feature>
<sequence>MQSACSQETEGSTERLGRPRDQPRVQLSLHSIRTGITATMRSTYVEMASEAEFQQHGTRRPSAHLNSSTMRWRSPCLPLLLFSLLALSLAGDEDFKICSYNVQGFNLDKSRDYRVLHTLTRIASRCDICLLLHVTDFDGKGIQALLDSLNRATDRYDGYTYQSVASKSLGPDPEDMQQYVFLYRTDTVNVTGQYQYQKPDSFVRPPFAVQFYSAKTAIKSFILIPLHSDPSRAVQEIDRLYDVFQEVSKKWSNKNVMLLGDFHAACAYVTRDDKRDIRLYTNSAFAWLIGDRVDTTVSEETNCAFDRIVVHGKTFLKAITPFSAQVYNYAEDLKIPRAKAVGISDHLPVEVDLKGSAPLLQATPLLILLSVSAVLQHFLSASVI</sequence>
<evidence type="ECO:0000256" key="2">
    <source>
        <dbReference type="ARBA" id="ARBA00007359"/>
    </source>
</evidence>
<dbReference type="EMBL" id="VHII01000005">
    <property type="protein sequence ID" value="KAF1391048.1"/>
    <property type="molecule type" value="Genomic_DNA"/>
</dbReference>
<comment type="similarity">
    <text evidence="2">Belongs to the DNase I family.</text>
</comment>
<keyword evidence="4" id="KW-0732">Signal</keyword>
<evidence type="ECO:0000256" key="8">
    <source>
        <dbReference type="ARBA" id="ARBA00023157"/>
    </source>
</evidence>
<dbReference type="GO" id="GO:0004530">
    <property type="term" value="F:deoxyribonuclease I activity"/>
    <property type="evidence" value="ECO:0007669"/>
    <property type="project" value="TreeGrafter"/>
</dbReference>
<feature type="compositionally biased region" description="Polar residues" evidence="13">
    <location>
        <begin position="1"/>
        <end position="10"/>
    </location>
</feature>
<feature type="domain" description="Endonuclease/exonuclease/phosphatase" evidence="14">
    <location>
        <begin position="98"/>
        <end position="346"/>
    </location>
</feature>
<dbReference type="Proteomes" id="UP000465112">
    <property type="component" value="Chromosome 5"/>
</dbReference>
<keyword evidence="7" id="KW-0256">Endoplasmic reticulum</keyword>
<comment type="subcellular location">
    <subcellularLocation>
        <location evidence="1">Endoplasmic reticulum</location>
    </subcellularLocation>
</comment>
<dbReference type="InterPro" id="IPR036691">
    <property type="entry name" value="Endo/exonu/phosph_ase_sf"/>
</dbReference>
<protein>
    <recommendedName>
        <fullName evidence="10">Deoxyribonuclease-1-like 1</fullName>
    </recommendedName>
    <alternativeName>
        <fullName evidence="12">DNase X</fullName>
    </alternativeName>
    <alternativeName>
        <fullName evidence="11">Deoxyribonuclease I-like 1</fullName>
    </alternativeName>
</protein>
<evidence type="ECO:0000256" key="5">
    <source>
        <dbReference type="ARBA" id="ARBA00022759"/>
    </source>
</evidence>
<evidence type="ECO:0000256" key="10">
    <source>
        <dbReference type="ARBA" id="ARBA00041152"/>
    </source>
</evidence>
<evidence type="ECO:0000256" key="6">
    <source>
        <dbReference type="ARBA" id="ARBA00022801"/>
    </source>
</evidence>
<keyword evidence="8" id="KW-1015">Disulfide bond</keyword>
<feature type="compositionally biased region" description="Basic and acidic residues" evidence="13">
    <location>
        <begin position="12"/>
        <end position="23"/>
    </location>
</feature>
<evidence type="ECO:0000256" key="9">
    <source>
        <dbReference type="ARBA" id="ARBA00023180"/>
    </source>
</evidence>
<comment type="caution">
    <text evidence="15">The sequence shown here is derived from an EMBL/GenBank/DDBJ whole genome shotgun (WGS) entry which is preliminary data.</text>
</comment>
<evidence type="ECO:0000313" key="16">
    <source>
        <dbReference type="Proteomes" id="UP000465112"/>
    </source>
</evidence>
<gene>
    <name evidence="15" type="ORF">PFLUV_G00064550</name>
</gene>
<keyword evidence="3" id="KW-0540">Nuclease</keyword>
<dbReference type="GO" id="GO:0005634">
    <property type="term" value="C:nucleus"/>
    <property type="evidence" value="ECO:0007669"/>
    <property type="project" value="TreeGrafter"/>
</dbReference>
<accession>A0A6A5FEJ4</accession>
<evidence type="ECO:0000256" key="11">
    <source>
        <dbReference type="ARBA" id="ARBA00042003"/>
    </source>
</evidence>
<dbReference type="GO" id="GO:0005783">
    <property type="term" value="C:endoplasmic reticulum"/>
    <property type="evidence" value="ECO:0007669"/>
    <property type="project" value="UniProtKB-SubCell"/>
</dbReference>
<reference evidence="15 16" key="1">
    <citation type="submission" date="2019-06" db="EMBL/GenBank/DDBJ databases">
        <title>A chromosome-scale genome assembly of the European perch, Perca fluviatilis.</title>
        <authorList>
            <person name="Roques C."/>
            <person name="Zahm M."/>
            <person name="Cabau C."/>
            <person name="Klopp C."/>
            <person name="Bouchez O."/>
            <person name="Donnadieu C."/>
            <person name="Kuhl H."/>
            <person name="Gislard M."/>
            <person name="Guendouz S."/>
            <person name="Journot L."/>
            <person name="Haffray P."/>
            <person name="Bestin A."/>
            <person name="Morvezen R."/>
            <person name="Feron R."/>
            <person name="Wen M."/>
            <person name="Jouanno E."/>
            <person name="Herpin A."/>
            <person name="Schartl M."/>
            <person name="Postlethwait J."/>
            <person name="Schaerlinger B."/>
            <person name="Chardard D."/>
            <person name="Lecocq T."/>
            <person name="Poncet C."/>
            <person name="Jaffrelo L."/>
            <person name="Lampietro C."/>
            <person name="Guiguen Y."/>
        </authorList>
    </citation>
    <scope>NUCLEOTIDE SEQUENCE [LARGE SCALE GENOMIC DNA]</scope>
    <source>
        <tissue evidence="15">Blood</tissue>
    </source>
</reference>
<keyword evidence="9" id="KW-0325">Glycoprotein</keyword>
<dbReference type="GO" id="GO:0003677">
    <property type="term" value="F:DNA binding"/>
    <property type="evidence" value="ECO:0007669"/>
    <property type="project" value="TreeGrafter"/>
</dbReference>
<dbReference type="AlphaFoldDB" id="A0A6A5FEJ4"/>
<evidence type="ECO:0000256" key="13">
    <source>
        <dbReference type="SAM" id="MobiDB-lite"/>
    </source>
</evidence>
<dbReference type="Gene3D" id="3.60.10.10">
    <property type="entry name" value="Endonuclease/exonuclease/phosphatase"/>
    <property type="match status" value="1"/>
</dbReference>
<evidence type="ECO:0000259" key="14">
    <source>
        <dbReference type="Pfam" id="PF03372"/>
    </source>
</evidence>
<name>A0A6A5FEJ4_PERFL</name>
<evidence type="ECO:0000256" key="12">
    <source>
        <dbReference type="ARBA" id="ARBA00043073"/>
    </source>
</evidence>